<gene>
    <name evidence="1" type="ORF">BLA39750_01307</name>
</gene>
<evidence type="ECO:0000313" key="2">
    <source>
        <dbReference type="Proteomes" id="UP000494110"/>
    </source>
</evidence>
<evidence type="ECO:0000313" key="1">
    <source>
        <dbReference type="EMBL" id="VWC82522.1"/>
    </source>
</evidence>
<reference evidence="1 2" key="1">
    <citation type="submission" date="2019-09" db="EMBL/GenBank/DDBJ databases">
        <authorList>
            <person name="Depoorter E."/>
        </authorList>
    </citation>
    <scope>NUCLEOTIDE SEQUENCE [LARGE SCALE GENOMIC DNA]</scope>
    <source>
        <strain evidence="1">R-39750</strain>
    </source>
</reference>
<dbReference type="EMBL" id="CABVQN010000004">
    <property type="protein sequence ID" value="VWC82522.1"/>
    <property type="molecule type" value="Genomic_DNA"/>
</dbReference>
<dbReference type="Proteomes" id="UP000494110">
    <property type="component" value="Unassembled WGS sequence"/>
</dbReference>
<dbReference type="AlphaFoldDB" id="A0A6P2VVY8"/>
<accession>A0A6P2VVY8</accession>
<protein>
    <submittedName>
        <fullName evidence="1">Uncharacterized protein</fullName>
    </submittedName>
</protein>
<proteinExistence type="predicted"/>
<organism evidence="1 2">
    <name type="scientific">Burkholderia lata (strain ATCC 17760 / DSM 23089 / LMG 22485 / NCIMB 9086 / R18194 / 383)</name>
    <dbReference type="NCBI Taxonomy" id="482957"/>
    <lineage>
        <taxon>Bacteria</taxon>
        <taxon>Pseudomonadati</taxon>
        <taxon>Pseudomonadota</taxon>
        <taxon>Betaproteobacteria</taxon>
        <taxon>Burkholderiales</taxon>
        <taxon>Burkholderiaceae</taxon>
        <taxon>Burkholderia</taxon>
        <taxon>Burkholderia cepacia complex</taxon>
    </lineage>
</organism>
<sequence>MNFPESREPLDRSGEELAKFIAKVYRDRDAEIAVIDRLSRRTRCRISWGYRKLFPLSMATLFIVGPAEYSRRTDRFQRFTRLALQSQSRLGGIELAVDTRQVDRSIQDNDK</sequence>
<name>A0A6P2VVY8_BURL3</name>
<dbReference type="RefSeq" id="WP_175011442.1">
    <property type="nucleotide sequence ID" value="NZ_CABVQN010000004.1"/>
</dbReference>